<sequence>MPAFRNYANSWELPLTEDAGCYLDLFVDMRDAA</sequence>
<organism evidence="1 2">
    <name type="scientific">[Clostridium] citroniae WAL-17108</name>
    <dbReference type="NCBI Taxonomy" id="742733"/>
    <lineage>
        <taxon>Bacteria</taxon>
        <taxon>Bacillati</taxon>
        <taxon>Bacillota</taxon>
        <taxon>Clostridia</taxon>
        <taxon>Lachnospirales</taxon>
        <taxon>Lachnospiraceae</taxon>
        <taxon>Enterocloster</taxon>
    </lineage>
</organism>
<proteinExistence type="predicted"/>
<evidence type="ECO:0000313" key="1">
    <source>
        <dbReference type="EMBL" id="EHE95865.1"/>
    </source>
</evidence>
<dbReference type="AlphaFoldDB" id="G5HRZ8"/>
<comment type="caution">
    <text evidence="1">The sequence shown here is derived from an EMBL/GenBank/DDBJ whole genome shotgun (WGS) entry which is preliminary data.</text>
</comment>
<dbReference type="Proteomes" id="UP000003763">
    <property type="component" value="Unassembled WGS sequence"/>
</dbReference>
<reference evidence="1 2" key="1">
    <citation type="submission" date="2011-08" db="EMBL/GenBank/DDBJ databases">
        <title>The Genome Sequence of Clostridium citroniae WAL-17108.</title>
        <authorList>
            <consortium name="The Broad Institute Genome Sequencing Platform"/>
            <person name="Earl A."/>
            <person name="Ward D."/>
            <person name="Feldgarden M."/>
            <person name="Gevers D."/>
            <person name="Finegold S.M."/>
            <person name="Summanen P.H."/>
            <person name="Molitoris D.R."/>
            <person name="Vaisanen M.L."/>
            <person name="Daigneault M."/>
            <person name="Allen-Vercoe E."/>
            <person name="Young S.K."/>
            <person name="Zeng Q."/>
            <person name="Gargeya S."/>
            <person name="Fitzgerald M."/>
            <person name="Haas B."/>
            <person name="Abouelleil A."/>
            <person name="Alvarado L."/>
            <person name="Arachchi H.M."/>
            <person name="Berlin A."/>
            <person name="Brown A."/>
            <person name="Chapman S.B."/>
            <person name="Chen Z."/>
            <person name="Dunbar C."/>
            <person name="Freedman E."/>
            <person name="Gearin G."/>
            <person name="Gellesch M."/>
            <person name="Goldberg J."/>
            <person name="Griggs A."/>
            <person name="Gujja S."/>
            <person name="Heiman D."/>
            <person name="Howarth C."/>
            <person name="Larson L."/>
            <person name="Lui A."/>
            <person name="MacDonald P.J.P."/>
            <person name="Montmayeur A."/>
            <person name="Murphy C."/>
            <person name="Neiman D."/>
            <person name="Pearson M."/>
            <person name="Priest M."/>
            <person name="Roberts A."/>
            <person name="Saif S."/>
            <person name="Shea T."/>
            <person name="Shenoy N."/>
            <person name="Sisk P."/>
            <person name="Stolte C."/>
            <person name="Sykes S."/>
            <person name="Wortman J."/>
            <person name="Nusbaum C."/>
            <person name="Birren B."/>
        </authorList>
    </citation>
    <scope>NUCLEOTIDE SEQUENCE [LARGE SCALE GENOMIC DNA]</scope>
    <source>
        <strain evidence="1 2">WAL-17108</strain>
    </source>
</reference>
<dbReference type="EMBL" id="ADLJ01000049">
    <property type="protein sequence ID" value="EHE95865.1"/>
    <property type="molecule type" value="Genomic_DNA"/>
</dbReference>
<evidence type="ECO:0000313" key="2">
    <source>
        <dbReference type="Proteomes" id="UP000003763"/>
    </source>
</evidence>
<gene>
    <name evidence="1" type="ORF">HMPREF9469_05360</name>
</gene>
<dbReference type="HOGENOM" id="CLU_3381277_0_0_9"/>
<name>G5HRZ8_9FIRM</name>
<protein>
    <submittedName>
        <fullName evidence="1">Uncharacterized protein</fullName>
    </submittedName>
</protein>
<accession>G5HRZ8</accession>